<proteinExistence type="predicted"/>
<organism evidence="2 3">
    <name type="scientific">Marinobacter salinexigens</name>
    <dbReference type="NCBI Taxonomy" id="2919747"/>
    <lineage>
        <taxon>Bacteria</taxon>
        <taxon>Pseudomonadati</taxon>
        <taxon>Pseudomonadota</taxon>
        <taxon>Gammaproteobacteria</taxon>
        <taxon>Pseudomonadales</taxon>
        <taxon>Marinobacteraceae</taxon>
        <taxon>Marinobacter</taxon>
    </lineage>
</organism>
<dbReference type="PANTHER" id="PTHR10579">
    <property type="entry name" value="CALCIUM-ACTIVATED CHLORIDE CHANNEL REGULATOR"/>
    <property type="match status" value="1"/>
</dbReference>
<dbReference type="Pfam" id="PF00092">
    <property type="entry name" value="VWA"/>
    <property type="match status" value="1"/>
</dbReference>
<dbReference type="EMBL" id="VTUU01000006">
    <property type="protein sequence ID" value="KAA1172809.1"/>
    <property type="molecule type" value="Genomic_DNA"/>
</dbReference>
<dbReference type="SMART" id="SM00327">
    <property type="entry name" value="VWA"/>
    <property type="match status" value="1"/>
</dbReference>
<dbReference type="Pfam" id="PF12450">
    <property type="entry name" value="vWF_A"/>
    <property type="match status" value="1"/>
</dbReference>
<dbReference type="AlphaFoldDB" id="A0A5B0VFK3"/>
<keyword evidence="3" id="KW-1185">Reference proteome</keyword>
<dbReference type="Pfam" id="PF12034">
    <property type="entry name" value="YfbK_C"/>
    <property type="match status" value="1"/>
</dbReference>
<dbReference type="InterPro" id="IPR022156">
    <property type="entry name" value="Uncharacterised_YfbK_N"/>
</dbReference>
<dbReference type="InterPro" id="IPR002035">
    <property type="entry name" value="VWF_A"/>
</dbReference>
<sequence length="575" mass="63011">MTTNPQCPGTDLRFDWMHFRLVSVKEGNTVEKEIPLKKLRYVGLGLIAGSLLLACSSEPVDRSPIAKKEALASFGSQAKMVESRMSVDMAMAARLRQGAGQIAESRDRFETVEENRVYRVAEEPVSTFSSDVDTASYSFSRRRLSSGRLPEPNAIRLEEWLNYFDYDYPVPTDPTTPFRPQVTVTDSPWKEGNKLVHIGIQGYELPETTRPRANLVFLLDVSGSMSADDKLPLLKQSLTMMLDDMPEDDTVAIVVYAGASGVVLPPTSVKEKTKILMALNQLQAGGSTAGGEGIKVAYQLAEANFDEDAVNRVLLATDGDFNVGVTDRKTLEGLVARKREKGIYLSVLGFGEGNYNDHLMQTLAQNGNGVAAYIDNLNEARKVLVTEATSSLFPIAEDLKIQVEFNPATVLEYRLLGYETRALEREDFNNDAVDAGDIGAGHSVTAIYEITPVGGTPLITPSRYETRPTQEQGKGKSGEYAFLILRYKLPGENVSKHMEKPIPAHNTPVDETLRTQETAFATAVAGAAQLLQGGKYTGDWSLDDAIDLAQANRGDDLYGYRAEFVQLLRLAGASD</sequence>
<dbReference type="PROSITE" id="PS50234">
    <property type="entry name" value="VWFA"/>
    <property type="match status" value="1"/>
</dbReference>
<dbReference type="Proteomes" id="UP000323161">
    <property type="component" value="Unassembled WGS sequence"/>
</dbReference>
<reference evidence="2 3" key="1">
    <citation type="submission" date="2019-08" db="EMBL/GenBank/DDBJ databases">
        <title>Marinobacter ZYF650 sp. nov., a marine bacterium isolated from seawater of the Mariana trench.</title>
        <authorList>
            <person name="Ahmad W."/>
        </authorList>
    </citation>
    <scope>NUCLEOTIDE SEQUENCE [LARGE SCALE GENOMIC DNA]</scope>
    <source>
        <strain evidence="2 3">ZYF650</strain>
    </source>
</reference>
<protein>
    <submittedName>
        <fullName evidence="2">VWA domain-containing protein</fullName>
    </submittedName>
</protein>
<feature type="domain" description="VWFA" evidence="1">
    <location>
        <begin position="214"/>
        <end position="399"/>
    </location>
</feature>
<dbReference type="InterPro" id="IPR021908">
    <property type="entry name" value="YfbK_C"/>
</dbReference>
<name>A0A5B0VFK3_9GAMM</name>
<dbReference type="InterPro" id="IPR036465">
    <property type="entry name" value="vWFA_dom_sf"/>
</dbReference>
<dbReference type="CDD" id="cd01465">
    <property type="entry name" value="vWA_subgroup"/>
    <property type="match status" value="1"/>
</dbReference>
<evidence type="ECO:0000313" key="3">
    <source>
        <dbReference type="Proteomes" id="UP000323161"/>
    </source>
</evidence>
<dbReference type="PANTHER" id="PTHR10579:SF43">
    <property type="entry name" value="ZINC FINGER (C3HC4-TYPE RING FINGER) FAMILY PROTEIN"/>
    <property type="match status" value="1"/>
</dbReference>
<dbReference type="InterPro" id="IPR051266">
    <property type="entry name" value="CLCR"/>
</dbReference>
<evidence type="ECO:0000259" key="1">
    <source>
        <dbReference type="PROSITE" id="PS50234"/>
    </source>
</evidence>
<comment type="caution">
    <text evidence="2">The sequence shown here is derived from an EMBL/GenBank/DDBJ whole genome shotgun (WGS) entry which is preliminary data.</text>
</comment>
<evidence type="ECO:0000313" key="2">
    <source>
        <dbReference type="EMBL" id="KAA1172809.1"/>
    </source>
</evidence>
<dbReference type="SUPFAM" id="SSF53300">
    <property type="entry name" value="vWA-like"/>
    <property type="match status" value="1"/>
</dbReference>
<accession>A0A5B0VFK3</accession>
<gene>
    <name evidence="2" type="ORF">FWJ25_13430</name>
</gene>
<dbReference type="Gene3D" id="3.40.50.410">
    <property type="entry name" value="von Willebrand factor, type A domain"/>
    <property type="match status" value="1"/>
</dbReference>